<organism evidence="10 11">
    <name type="scientific">Acanthochromis polyacanthus</name>
    <name type="common">spiny chromis</name>
    <dbReference type="NCBI Taxonomy" id="80966"/>
    <lineage>
        <taxon>Eukaryota</taxon>
        <taxon>Metazoa</taxon>
        <taxon>Chordata</taxon>
        <taxon>Craniata</taxon>
        <taxon>Vertebrata</taxon>
        <taxon>Euteleostomi</taxon>
        <taxon>Actinopterygii</taxon>
        <taxon>Neopterygii</taxon>
        <taxon>Teleostei</taxon>
        <taxon>Neoteleostei</taxon>
        <taxon>Acanthomorphata</taxon>
        <taxon>Ovalentaria</taxon>
        <taxon>Pomacentridae</taxon>
        <taxon>Acanthochromis</taxon>
    </lineage>
</organism>
<evidence type="ECO:0000256" key="4">
    <source>
        <dbReference type="ARBA" id="ARBA00023125"/>
    </source>
</evidence>
<evidence type="ECO:0000259" key="9">
    <source>
        <dbReference type="PROSITE" id="PS50950"/>
    </source>
</evidence>
<keyword evidence="6" id="KW-0804">Transcription</keyword>
<keyword evidence="11" id="KW-1185">Reference proteome</keyword>
<dbReference type="GO" id="GO:0000978">
    <property type="term" value="F:RNA polymerase II cis-regulatory region sequence-specific DNA binding"/>
    <property type="evidence" value="ECO:0007669"/>
    <property type="project" value="TreeGrafter"/>
</dbReference>
<dbReference type="Pfam" id="PF05485">
    <property type="entry name" value="THAP"/>
    <property type="match status" value="1"/>
</dbReference>
<dbReference type="GO" id="GO:0005654">
    <property type="term" value="C:nucleoplasm"/>
    <property type="evidence" value="ECO:0007669"/>
    <property type="project" value="UniProtKB-SubCell"/>
</dbReference>
<feature type="coiled-coil region" evidence="7">
    <location>
        <begin position="141"/>
        <end position="168"/>
    </location>
</feature>
<feature type="region of interest" description="Disordered" evidence="8">
    <location>
        <begin position="110"/>
        <end position="136"/>
    </location>
</feature>
<feature type="domain" description="THAP-type" evidence="9">
    <location>
        <begin position="4"/>
        <end position="83"/>
    </location>
</feature>
<name>A0A3Q1ER92_9TELE</name>
<keyword evidence="6" id="KW-0539">Nucleus</keyword>
<dbReference type="PANTHER" id="PTHR46600">
    <property type="entry name" value="THAP DOMAIN-CONTAINING"/>
    <property type="match status" value="1"/>
</dbReference>
<evidence type="ECO:0000313" key="10">
    <source>
        <dbReference type="Ensembl" id="ENSAPOP00000006102.1"/>
    </source>
</evidence>
<keyword evidence="1" id="KW-0479">Metal-binding</keyword>
<accession>A0A3Q1ER92</accession>
<dbReference type="Proteomes" id="UP000257200">
    <property type="component" value="Unplaced"/>
</dbReference>
<evidence type="ECO:0000256" key="5">
    <source>
        <dbReference type="PROSITE-ProRule" id="PRU00309"/>
    </source>
</evidence>
<keyword evidence="6" id="KW-0805">Transcription regulation</keyword>
<evidence type="ECO:0000256" key="6">
    <source>
        <dbReference type="RuleBase" id="RU369073"/>
    </source>
</evidence>
<reference evidence="10" key="2">
    <citation type="submission" date="2025-09" db="UniProtKB">
        <authorList>
            <consortium name="Ensembl"/>
        </authorList>
    </citation>
    <scope>IDENTIFICATION</scope>
</reference>
<evidence type="ECO:0000256" key="8">
    <source>
        <dbReference type="SAM" id="MobiDB-lite"/>
    </source>
</evidence>
<dbReference type="GO" id="GO:0006357">
    <property type="term" value="P:regulation of transcription by RNA polymerase II"/>
    <property type="evidence" value="ECO:0007669"/>
    <property type="project" value="TreeGrafter"/>
</dbReference>
<comment type="subcellular location">
    <subcellularLocation>
        <location evidence="6">Nucleus</location>
        <location evidence="6">Nucleoplasm</location>
    </subcellularLocation>
</comment>
<evidence type="ECO:0000256" key="2">
    <source>
        <dbReference type="ARBA" id="ARBA00022771"/>
    </source>
</evidence>
<dbReference type="Ensembl" id="ENSAPOT00000007202.1">
    <property type="protein sequence ID" value="ENSAPOP00000006102.1"/>
    <property type="gene ID" value="ENSAPOG00000007915.1"/>
</dbReference>
<dbReference type="SMART" id="SM00980">
    <property type="entry name" value="THAP"/>
    <property type="match status" value="1"/>
</dbReference>
<comment type="function">
    <text evidence="6">DNA-binding transcription regulator that regulates endothelial cell proliferation and G1/S cell-cycle progression. Specifically binds the 5'-[AT]NTNN[GT]GGCA[AGT]-3' core DNA sequence and acts by modulating expression of pRB-E2F cell-cycle target genes.</text>
</comment>
<keyword evidence="6" id="KW-0131">Cell cycle</keyword>
<dbReference type="PROSITE" id="PS50950">
    <property type="entry name" value="ZF_THAP"/>
    <property type="match status" value="1"/>
</dbReference>
<evidence type="ECO:0000256" key="7">
    <source>
        <dbReference type="SAM" id="Coils"/>
    </source>
</evidence>
<keyword evidence="6 7" id="KW-0175">Coiled coil</keyword>
<dbReference type="InterPro" id="IPR006612">
    <property type="entry name" value="THAP_Znf"/>
</dbReference>
<dbReference type="SUPFAM" id="SSF57716">
    <property type="entry name" value="Glucocorticoid receptor-like (DNA-binding domain)"/>
    <property type="match status" value="1"/>
</dbReference>
<dbReference type="GO" id="GO:0001935">
    <property type="term" value="P:endothelial cell proliferation"/>
    <property type="evidence" value="ECO:0007669"/>
    <property type="project" value="UniProtKB-UniRule"/>
</dbReference>
<keyword evidence="2 5" id="KW-0863">Zinc-finger</keyword>
<evidence type="ECO:0000256" key="1">
    <source>
        <dbReference type="ARBA" id="ARBA00022723"/>
    </source>
</evidence>
<reference evidence="10" key="1">
    <citation type="submission" date="2025-08" db="UniProtKB">
        <authorList>
            <consortium name="Ensembl"/>
        </authorList>
    </citation>
    <scope>IDENTIFICATION</scope>
</reference>
<dbReference type="InParanoid" id="A0A3Q1ER92"/>
<dbReference type="SMART" id="SM00692">
    <property type="entry name" value="DM3"/>
    <property type="match status" value="1"/>
</dbReference>
<comment type="similarity">
    <text evidence="6">Belongs to the THAP1 family.</text>
</comment>
<dbReference type="InterPro" id="IPR026516">
    <property type="entry name" value="THAP1/10"/>
</dbReference>
<dbReference type="GeneTree" id="ENSGT00940000164656"/>
<evidence type="ECO:0000313" key="11">
    <source>
        <dbReference type="Proteomes" id="UP000257200"/>
    </source>
</evidence>
<keyword evidence="3" id="KW-0862">Zinc</keyword>
<proteinExistence type="inferred from homology"/>
<protein>
    <recommendedName>
        <fullName evidence="6">THAP domain-containing protein 1</fullName>
    </recommendedName>
</protein>
<dbReference type="GO" id="GO:0003700">
    <property type="term" value="F:DNA-binding transcription factor activity"/>
    <property type="evidence" value="ECO:0007669"/>
    <property type="project" value="UniProtKB-UniRule"/>
</dbReference>
<dbReference type="PANTHER" id="PTHR46600:SF7">
    <property type="entry name" value="SI:DKEY-228B2.6-RELATED"/>
    <property type="match status" value="1"/>
</dbReference>
<dbReference type="InterPro" id="IPR038441">
    <property type="entry name" value="THAP_Znf_sf"/>
</dbReference>
<sequence>PILSPEHCSVPLCQASSRYNSVLSFHSVPDDPETRRKWKVAIRRDNFTITDRTRVCSRHFTPDDFRDTAGRRLLKKGVVPSLFQWNSFFLPPQRPGVWQRTERPAVAVVDSEPEDAPEEAAASVNSPGHRDNASLPDPAVVDLALEENRSLIEEIKHLREEMERMTLRQRVLTLQFRLSHLKLCLCAHECQ</sequence>
<dbReference type="Gene3D" id="6.20.210.20">
    <property type="entry name" value="THAP domain"/>
    <property type="match status" value="1"/>
</dbReference>
<evidence type="ECO:0000256" key="3">
    <source>
        <dbReference type="ARBA" id="ARBA00022833"/>
    </source>
</evidence>
<dbReference type="AlphaFoldDB" id="A0A3Q1ER92"/>
<dbReference type="GO" id="GO:0008270">
    <property type="term" value="F:zinc ion binding"/>
    <property type="evidence" value="ECO:0007669"/>
    <property type="project" value="UniProtKB-KW"/>
</dbReference>
<keyword evidence="4 5" id="KW-0238">DNA-binding</keyword>